<protein>
    <submittedName>
        <fullName evidence="1">Uncharacterized protein</fullName>
    </submittedName>
</protein>
<reference evidence="1" key="1">
    <citation type="submission" date="2025-08" db="UniProtKB">
        <authorList>
            <consortium name="Ensembl"/>
        </authorList>
    </citation>
    <scope>IDENTIFICATION</scope>
</reference>
<name>A0A8C5ZXN0_MARMA</name>
<dbReference type="Ensembl" id="ENSMMMT00000023328.1">
    <property type="protein sequence ID" value="ENSMMMP00000020528.1"/>
    <property type="gene ID" value="ENSMMMG00000018113.1"/>
</dbReference>
<dbReference type="AlphaFoldDB" id="A0A8C5ZXN0"/>
<sequence length="55" mass="6188">MALSMLLMTVRVSESGQTTAFHRQHSVSKGIWGNCKVYAFSKEGMLFSWSNGENF</sequence>
<evidence type="ECO:0000313" key="1">
    <source>
        <dbReference type="Ensembl" id="ENSMMMP00000020528.1"/>
    </source>
</evidence>
<organism evidence="1 2">
    <name type="scientific">Marmota marmota marmota</name>
    <name type="common">Alpine marmot</name>
    <dbReference type="NCBI Taxonomy" id="9994"/>
    <lineage>
        <taxon>Eukaryota</taxon>
        <taxon>Metazoa</taxon>
        <taxon>Chordata</taxon>
        <taxon>Craniata</taxon>
        <taxon>Vertebrata</taxon>
        <taxon>Euteleostomi</taxon>
        <taxon>Mammalia</taxon>
        <taxon>Eutheria</taxon>
        <taxon>Euarchontoglires</taxon>
        <taxon>Glires</taxon>
        <taxon>Rodentia</taxon>
        <taxon>Sciuromorpha</taxon>
        <taxon>Sciuridae</taxon>
        <taxon>Xerinae</taxon>
        <taxon>Marmotini</taxon>
        <taxon>Marmota</taxon>
    </lineage>
</organism>
<keyword evidence="2" id="KW-1185">Reference proteome</keyword>
<dbReference type="Proteomes" id="UP000694407">
    <property type="component" value="Unplaced"/>
</dbReference>
<reference evidence="1" key="2">
    <citation type="submission" date="2025-09" db="UniProtKB">
        <authorList>
            <consortium name="Ensembl"/>
        </authorList>
    </citation>
    <scope>IDENTIFICATION</scope>
</reference>
<accession>A0A8C5ZXN0</accession>
<proteinExistence type="predicted"/>
<evidence type="ECO:0000313" key="2">
    <source>
        <dbReference type="Proteomes" id="UP000694407"/>
    </source>
</evidence>